<proteinExistence type="predicted"/>
<dbReference type="EMBL" id="NPKI01000007">
    <property type="protein sequence ID" value="PAQ03765.1"/>
    <property type="molecule type" value="Genomic_DNA"/>
</dbReference>
<dbReference type="RefSeq" id="WP_095483078.1">
    <property type="nucleotide sequence ID" value="NZ_CP088154.1"/>
</dbReference>
<dbReference type="AlphaFoldDB" id="A0AB36RG33"/>
<sequence>MNNWFTRKPAPVKKTPLDHFLDFLDEYEESGNDKQIYAMSIWGLFDSFGKIFGTLKMYQVADDAKKKKYITTMANRAIELLESEEKNSDIISACYRSIVNYLTAIEGKDLSSMEGRLQQASAELFDMVAYGGKRMTEIGQMEQAASDFLSNRKVEDGFRIGGISLDKHPDSPMELLELAQKLAPVIAQRVRYDQDFYWFLIEQYDRLHGQSEYFDGLLSQVGLQEIEYAGMRSEDSYVKKPNPGVTFFQKEIVPPLSTVVDKEGVVYASIVIFVSFCEIYKKNVTEVRRKYATHYHNNCVSQSSFDSADRWVKVLDSI</sequence>
<name>A0AB36RG33_9HYPH</name>
<evidence type="ECO:0000313" key="1">
    <source>
        <dbReference type="EMBL" id="PAQ03765.1"/>
    </source>
</evidence>
<organism evidence="1 2">
    <name type="scientific">Mesorhizobium mediterraneum</name>
    <dbReference type="NCBI Taxonomy" id="43617"/>
    <lineage>
        <taxon>Bacteria</taxon>
        <taxon>Pseudomonadati</taxon>
        <taxon>Pseudomonadota</taxon>
        <taxon>Alphaproteobacteria</taxon>
        <taxon>Hyphomicrobiales</taxon>
        <taxon>Phyllobacteriaceae</taxon>
        <taxon>Mesorhizobium</taxon>
    </lineage>
</organism>
<protein>
    <submittedName>
        <fullName evidence="1">Uncharacterized protein</fullName>
    </submittedName>
</protein>
<comment type="caution">
    <text evidence="1">The sequence shown here is derived from an EMBL/GenBank/DDBJ whole genome shotgun (WGS) entry which is preliminary data.</text>
</comment>
<accession>A0AB36RG33</accession>
<gene>
    <name evidence="1" type="ORF">CIT25_02910</name>
</gene>
<reference evidence="2" key="1">
    <citation type="submission" date="2017-08" db="EMBL/GenBank/DDBJ databases">
        <title>Mesorhizobium wenxinae sp. nov., a novel rhizobial species isolated from root nodules of chickpea (Cicer arietinum L.).</title>
        <authorList>
            <person name="Zhang J."/>
        </authorList>
    </citation>
    <scope>NUCLEOTIDE SEQUENCE [LARGE SCALE GENOMIC DNA]</scope>
    <source>
        <strain evidence="2">USDA 3392</strain>
    </source>
</reference>
<evidence type="ECO:0000313" key="2">
    <source>
        <dbReference type="Proteomes" id="UP000216215"/>
    </source>
</evidence>
<dbReference type="Proteomes" id="UP000216215">
    <property type="component" value="Unassembled WGS sequence"/>
</dbReference>
<keyword evidence="2" id="KW-1185">Reference proteome</keyword>